<proteinExistence type="inferred from homology"/>
<dbReference type="PROSITE" id="PS50926">
    <property type="entry name" value="TRAM"/>
    <property type="match status" value="1"/>
</dbReference>
<dbReference type="GO" id="GO:0070041">
    <property type="term" value="F:rRNA (uridine-C5-)-methyltransferase activity"/>
    <property type="evidence" value="ECO:0007669"/>
    <property type="project" value="TreeGrafter"/>
</dbReference>
<comment type="similarity">
    <text evidence="4">Belongs to the class I-like SAM-binding methyltransferase superfamily. RNA M5U methyltransferase family.</text>
</comment>
<dbReference type="InterPro" id="IPR029063">
    <property type="entry name" value="SAM-dependent_MTases_sf"/>
</dbReference>
<keyword evidence="3 4" id="KW-0949">S-adenosyl-L-methionine</keyword>
<gene>
    <name evidence="7" type="ORF">HDF10_001472</name>
</gene>
<name>A0A7W8J8X7_9BACT</name>
<dbReference type="Gene3D" id="3.40.50.150">
    <property type="entry name" value="Vaccinia Virus protein VP39"/>
    <property type="match status" value="1"/>
</dbReference>
<dbReference type="InterPro" id="IPR012340">
    <property type="entry name" value="NA-bd_OB-fold"/>
</dbReference>
<dbReference type="PROSITE" id="PS51687">
    <property type="entry name" value="SAM_MT_RNA_M5U"/>
    <property type="match status" value="1"/>
</dbReference>
<dbReference type="InterPro" id="IPR002792">
    <property type="entry name" value="TRAM_dom"/>
</dbReference>
<feature type="active site" evidence="5">
    <location>
        <position position="388"/>
    </location>
</feature>
<accession>A0A7W8J8X7</accession>
<dbReference type="Gene3D" id="2.40.50.1070">
    <property type="match status" value="1"/>
</dbReference>
<dbReference type="GO" id="GO:0070475">
    <property type="term" value="P:rRNA base methylation"/>
    <property type="evidence" value="ECO:0007669"/>
    <property type="project" value="TreeGrafter"/>
</dbReference>
<dbReference type="PROSITE" id="PS01230">
    <property type="entry name" value="TRMA_1"/>
    <property type="match status" value="1"/>
</dbReference>
<evidence type="ECO:0000259" key="6">
    <source>
        <dbReference type="PROSITE" id="PS50926"/>
    </source>
</evidence>
<dbReference type="AlphaFoldDB" id="A0A7W8J8X7"/>
<sequence length="430" mass="47852">MKLQIEKTIYGGAGLAHQADGESVFVPFVLPGELAEVQIQQHKKNFQEASLLQVLKNSEDRVQPACPHFGECGGCHYQHAQYPAQVKMKASILQETLERAGLSALPEIQSHTAAPWAYRNRVRLRLEEVDSILRAGYNRRGTNEFLAIHECPITAPLLWRASQSLLQVATEKTALGRWLGNAIEAEFFTTADEKKLQMTIFLRKDQPGLAPLCERMKQLVPELTGAGTSLLKPAGPQRQIQKPRPLESWGAQGLSYQAGTEDYWVSRGAFFQVNRFLIEELVRIVATNRQGQLAWDLYAGVGLFSRALAKTFQQVVAVEAAATDLISSFKGGGKRAVEATTVEFLRQAVVQRERPQLIVVDPPRAGVGAEVCVLLARVSAPEIVYVSCDPVTLARDLKMLVDRGYKLKELHLVDLFPHTFHLETIVVLRR</sequence>
<dbReference type="InterPro" id="IPR030390">
    <property type="entry name" value="MeTrfase_TrmA_AS"/>
</dbReference>
<dbReference type="EC" id="2.1.1.190" evidence="7"/>
<dbReference type="Gene3D" id="2.40.50.140">
    <property type="entry name" value="Nucleic acid-binding proteins"/>
    <property type="match status" value="1"/>
</dbReference>
<dbReference type="Pfam" id="PF01938">
    <property type="entry name" value="TRAM"/>
    <property type="match status" value="1"/>
</dbReference>
<dbReference type="Pfam" id="PF05958">
    <property type="entry name" value="tRNA_U5-meth_tr"/>
    <property type="match status" value="1"/>
</dbReference>
<feature type="binding site" evidence="4">
    <location>
        <position position="298"/>
    </location>
    <ligand>
        <name>S-adenosyl-L-methionine</name>
        <dbReference type="ChEBI" id="CHEBI:59789"/>
    </ligand>
</feature>
<keyword evidence="1 4" id="KW-0489">Methyltransferase</keyword>
<evidence type="ECO:0000256" key="3">
    <source>
        <dbReference type="ARBA" id="ARBA00022691"/>
    </source>
</evidence>
<dbReference type="InterPro" id="IPR030391">
    <property type="entry name" value="MeTrfase_TrmA_CS"/>
</dbReference>
<dbReference type="InterPro" id="IPR010280">
    <property type="entry name" value="U5_MeTrfase_fam"/>
</dbReference>
<dbReference type="PANTHER" id="PTHR11061">
    <property type="entry name" value="RNA M5U METHYLTRANSFERASE"/>
    <property type="match status" value="1"/>
</dbReference>
<feature type="active site" description="Nucleophile" evidence="4">
    <location>
        <position position="388"/>
    </location>
</feature>
<dbReference type="Proteomes" id="UP000569092">
    <property type="component" value="Unassembled WGS sequence"/>
</dbReference>
<dbReference type="SUPFAM" id="SSF50249">
    <property type="entry name" value="Nucleic acid-binding proteins"/>
    <property type="match status" value="1"/>
</dbReference>
<feature type="binding site" evidence="4">
    <location>
        <position position="361"/>
    </location>
    <ligand>
        <name>S-adenosyl-L-methionine</name>
        <dbReference type="ChEBI" id="CHEBI:59789"/>
    </ligand>
</feature>
<evidence type="ECO:0000256" key="5">
    <source>
        <dbReference type="PROSITE-ProRule" id="PRU10015"/>
    </source>
</evidence>
<feature type="binding site" evidence="4">
    <location>
        <position position="272"/>
    </location>
    <ligand>
        <name>S-adenosyl-L-methionine</name>
        <dbReference type="ChEBI" id="CHEBI:59789"/>
    </ligand>
</feature>
<dbReference type="SUPFAM" id="SSF53335">
    <property type="entry name" value="S-adenosyl-L-methionine-dependent methyltransferases"/>
    <property type="match status" value="1"/>
</dbReference>
<dbReference type="PANTHER" id="PTHR11061:SF30">
    <property type="entry name" value="TRNA (URACIL(54)-C(5))-METHYLTRANSFERASE"/>
    <property type="match status" value="1"/>
</dbReference>
<evidence type="ECO:0000256" key="1">
    <source>
        <dbReference type="ARBA" id="ARBA00022603"/>
    </source>
</evidence>
<dbReference type="NCBIfam" id="TIGR00479">
    <property type="entry name" value="rumA"/>
    <property type="match status" value="1"/>
</dbReference>
<evidence type="ECO:0000313" key="8">
    <source>
        <dbReference type="Proteomes" id="UP000569092"/>
    </source>
</evidence>
<comment type="caution">
    <text evidence="7">The sequence shown here is derived from an EMBL/GenBank/DDBJ whole genome shotgun (WGS) entry which is preliminary data.</text>
</comment>
<organism evidence="7 8">
    <name type="scientific">Tunturiibacter lichenicola</name>
    <dbReference type="NCBI Taxonomy" id="2051959"/>
    <lineage>
        <taxon>Bacteria</taxon>
        <taxon>Pseudomonadati</taxon>
        <taxon>Acidobacteriota</taxon>
        <taxon>Terriglobia</taxon>
        <taxon>Terriglobales</taxon>
        <taxon>Acidobacteriaceae</taxon>
        <taxon>Tunturiibacter</taxon>
    </lineage>
</organism>
<dbReference type="EMBL" id="JACHDZ010000002">
    <property type="protein sequence ID" value="MBB5343497.1"/>
    <property type="molecule type" value="Genomic_DNA"/>
</dbReference>
<feature type="binding site" evidence="4">
    <location>
        <position position="319"/>
    </location>
    <ligand>
        <name>S-adenosyl-L-methionine</name>
        <dbReference type="ChEBI" id="CHEBI:59789"/>
    </ligand>
</feature>
<keyword evidence="2 4" id="KW-0808">Transferase</keyword>
<reference evidence="7 8" key="1">
    <citation type="submission" date="2020-08" db="EMBL/GenBank/DDBJ databases">
        <title>Genomic Encyclopedia of Type Strains, Phase IV (KMG-V): Genome sequencing to study the core and pangenomes of soil and plant-associated prokaryotes.</title>
        <authorList>
            <person name="Whitman W."/>
        </authorList>
    </citation>
    <scope>NUCLEOTIDE SEQUENCE [LARGE SCALE GENOMIC DNA]</scope>
    <source>
        <strain evidence="7 8">M8US30</strain>
    </source>
</reference>
<evidence type="ECO:0000256" key="4">
    <source>
        <dbReference type="PROSITE-ProRule" id="PRU01024"/>
    </source>
</evidence>
<evidence type="ECO:0000256" key="2">
    <source>
        <dbReference type="ARBA" id="ARBA00022679"/>
    </source>
</evidence>
<dbReference type="PROSITE" id="PS01231">
    <property type="entry name" value="TRMA_2"/>
    <property type="match status" value="1"/>
</dbReference>
<feature type="domain" description="TRAM" evidence="6">
    <location>
        <begin position="1"/>
        <end position="53"/>
    </location>
</feature>
<evidence type="ECO:0000313" key="7">
    <source>
        <dbReference type="EMBL" id="MBB5343497.1"/>
    </source>
</evidence>
<protein>
    <submittedName>
        <fullName evidence="7">23S rRNA (Uracil1939-C5)-methyltransferase</fullName>
        <ecNumber evidence="7">2.1.1.190</ecNumber>
    </submittedName>
</protein>